<feature type="region of interest" description="Disordered" evidence="1">
    <location>
        <begin position="83"/>
        <end position="116"/>
    </location>
</feature>
<comment type="caution">
    <text evidence="2">The sequence shown here is derived from an EMBL/GenBank/DDBJ whole genome shotgun (WGS) entry which is preliminary data.</text>
</comment>
<sequence>MNTSTSTSQTQPVQATFSSEFVNKDIATNDGNAYEKTSADAPLQPHVDRSTQDITDAPNDADSYISGEFLAKFSSTMKDILREMSSPLRPPPPSLLSRSSKSSQAGTVEDSTESSSYSFCGSNVSSEADDASHCSIKNAATAHAVSADSADNLIDRLAFELQGQHTELQILAQSMQQRREMILTWLDNILFTARSDPGKLTAEIEDCVTAMSEWDSTAATNNREAEVKRLLNHVEQLRRSGV</sequence>
<proteinExistence type="predicted"/>
<reference evidence="2" key="2">
    <citation type="submission" date="2020-11" db="EMBL/GenBank/DDBJ databases">
        <title>Whole genome sequencing of Colletotrichum sp.</title>
        <authorList>
            <person name="Li H."/>
        </authorList>
    </citation>
    <scope>NUCLEOTIDE SEQUENCE</scope>
    <source>
        <strain evidence="2">CkLH20</strain>
    </source>
</reference>
<evidence type="ECO:0000313" key="2">
    <source>
        <dbReference type="EMBL" id="KAF9873123.1"/>
    </source>
</evidence>
<protein>
    <submittedName>
        <fullName evidence="2">Uncharacterized protein</fullName>
    </submittedName>
</protein>
<accession>A0A9P6HYE2</accession>
<dbReference type="EMBL" id="JAATWM020000033">
    <property type="protein sequence ID" value="KAF9873123.1"/>
    <property type="molecule type" value="Genomic_DNA"/>
</dbReference>
<feature type="compositionally biased region" description="Polar residues" evidence="1">
    <location>
        <begin position="12"/>
        <end position="21"/>
    </location>
</feature>
<dbReference type="AlphaFoldDB" id="A0A9P6HYE2"/>
<feature type="region of interest" description="Disordered" evidence="1">
    <location>
        <begin position="1"/>
        <end position="61"/>
    </location>
</feature>
<evidence type="ECO:0000256" key="1">
    <source>
        <dbReference type="SAM" id="MobiDB-lite"/>
    </source>
</evidence>
<feature type="compositionally biased region" description="Low complexity" evidence="1">
    <location>
        <begin position="1"/>
        <end position="11"/>
    </location>
</feature>
<dbReference type="Proteomes" id="UP000781932">
    <property type="component" value="Unassembled WGS sequence"/>
</dbReference>
<reference evidence="2" key="1">
    <citation type="submission" date="2020-03" db="EMBL/GenBank/DDBJ databases">
        <authorList>
            <person name="He L."/>
        </authorList>
    </citation>
    <scope>NUCLEOTIDE SEQUENCE</scope>
    <source>
        <strain evidence="2">CkLH20</strain>
    </source>
</reference>
<name>A0A9P6HYE2_9PEZI</name>
<gene>
    <name evidence="2" type="ORF">CkaCkLH20_09286</name>
</gene>
<dbReference type="GeneID" id="62165075"/>
<organism evidence="2 3">
    <name type="scientific">Colletotrichum karsti</name>
    <dbReference type="NCBI Taxonomy" id="1095194"/>
    <lineage>
        <taxon>Eukaryota</taxon>
        <taxon>Fungi</taxon>
        <taxon>Dikarya</taxon>
        <taxon>Ascomycota</taxon>
        <taxon>Pezizomycotina</taxon>
        <taxon>Sordariomycetes</taxon>
        <taxon>Hypocreomycetidae</taxon>
        <taxon>Glomerellales</taxon>
        <taxon>Glomerellaceae</taxon>
        <taxon>Colletotrichum</taxon>
        <taxon>Colletotrichum boninense species complex</taxon>
    </lineage>
</organism>
<evidence type="ECO:0000313" key="3">
    <source>
        <dbReference type="Proteomes" id="UP000781932"/>
    </source>
</evidence>
<dbReference type="RefSeq" id="XP_038742584.1">
    <property type="nucleotide sequence ID" value="XM_038892001.1"/>
</dbReference>
<keyword evidence="3" id="KW-1185">Reference proteome</keyword>
<dbReference type="OrthoDB" id="4837584at2759"/>